<dbReference type="InterPro" id="IPR026000">
    <property type="entry name" value="Apc5_dom"/>
</dbReference>
<evidence type="ECO:0000256" key="1">
    <source>
        <dbReference type="ARBA" id="ARBA00007450"/>
    </source>
</evidence>
<reference evidence="8 9" key="1">
    <citation type="submission" date="2019-04" db="EMBL/GenBank/DDBJ databases">
        <title>An improved genome assembly and genetic linkage map for asparagus bean, Vigna unguiculata ssp. sesquipedialis.</title>
        <authorList>
            <person name="Xia Q."/>
            <person name="Zhang R."/>
            <person name="Dong Y."/>
        </authorList>
    </citation>
    <scope>NUCLEOTIDE SEQUENCE [LARGE SCALE GENOMIC DNA]</scope>
    <source>
        <tissue evidence="8">Leaf</tissue>
    </source>
</reference>
<dbReference type="EMBL" id="CP039351">
    <property type="protein sequence ID" value="QCE01643.1"/>
    <property type="molecule type" value="Genomic_DNA"/>
</dbReference>
<keyword evidence="5" id="KW-0833">Ubl conjugation pathway</keyword>
<protein>
    <recommendedName>
        <fullName evidence="2">Anaphase-promoting complex subunit 5</fullName>
    </recommendedName>
</protein>
<comment type="similarity">
    <text evidence="1">Belongs to the APC5 family.</text>
</comment>
<dbReference type="Proteomes" id="UP000501690">
    <property type="component" value="Linkage Group LG7"/>
</dbReference>
<feature type="domain" description="Anaphase-promoting complex subunit 5" evidence="7">
    <location>
        <begin position="323"/>
        <end position="421"/>
    </location>
</feature>
<dbReference type="AlphaFoldDB" id="A0A4D6MJS2"/>
<dbReference type="GO" id="GO:0051301">
    <property type="term" value="P:cell division"/>
    <property type="evidence" value="ECO:0007669"/>
    <property type="project" value="UniProtKB-KW"/>
</dbReference>
<dbReference type="GO" id="GO:0031145">
    <property type="term" value="P:anaphase-promoting complex-dependent catabolic process"/>
    <property type="evidence" value="ECO:0007669"/>
    <property type="project" value="TreeGrafter"/>
</dbReference>
<sequence>MSGVLKQPGAFAITPHKVSLCILLKIYAPPAQISIPFPFASVAQHNRLGMFLLALTKSCDDILEPKLDELVHQLRLMSQNWEASWVIDQLMSRLSSLSSPDDLFNFFSDIRGILGGSDSGAVEDDQVILDMNSNLGIFLRRCVLAFNLLSFEGLSHLLTNLGIYCKEELSNCPSYEEHSVDDCSSNLETYSEYENMDLENFVYEKVSEEIEARKEASGVVPFHLHAPKTLLSLVDDIDVPADSVSKQTEKVRVVSSFGDSSSNILRDVDQSGAVFLRTNWQVQGYLQEQADTIEKNGNAVSYNGLETILQQLQKLAPELHRVHFLSYLNGLSHDDYLSALENLHCYFDYSAGTEGFDFVPSVAGNGFGRYEIGLLCLGMMQFHFGHPKMALEVLTEAVRVSQQQSNDTCLAYTLAAISNLLFENGISSTAGTLGSSYSPFTSIGVSLSVQQQLFVLLRGSLKRAESLKLKRLVASNHLAMAKFDLTHVQRPLLSFGPKTNMKLSTCPVNVCKEIRLSSQLISDFSYESSAMTIDGAFSTAWLRNLQKPTGSLVLCQEIGSGSSSNVSQFIAQPTSIPGSVLQILGSSYILRATAWELYGSSPLSRINVLVHATCFADASSSSDAALAYVKLIQHLAVFKGYKEAFSALKIAEEKFLSVSKSQILLLKLQLLHEHALHRGKLKLAQKLCDELGVLASRVTGVDMELKTEASLRHARTLLAANQFREAAVVAHSLFCMCYKYNLQVENASVLLLLAEIHKKSGNAVLGLPYALASLSFCLSFNLDLLKASATLTLAELWLSLGSSHATRALNLIHGAFPMILGHGGLELRSRAYIVEAKCYLCDSNFNVFEDYEVVIDSLRQASEELQLLEFHELAAEAFYLKAMVYDKLGKLEEREEAAASFRKHILAIGNPQDEDDPLVRFDSS</sequence>
<dbReference type="GO" id="GO:0045842">
    <property type="term" value="P:positive regulation of mitotic metaphase/anaphase transition"/>
    <property type="evidence" value="ECO:0007669"/>
    <property type="project" value="TreeGrafter"/>
</dbReference>
<dbReference type="GO" id="GO:0005680">
    <property type="term" value="C:anaphase-promoting complex"/>
    <property type="evidence" value="ECO:0007669"/>
    <property type="project" value="InterPro"/>
</dbReference>
<evidence type="ECO:0000256" key="4">
    <source>
        <dbReference type="ARBA" id="ARBA00022776"/>
    </source>
</evidence>
<dbReference type="InterPro" id="IPR037679">
    <property type="entry name" value="Apc5"/>
</dbReference>
<accession>A0A4D6MJS2</accession>
<evidence type="ECO:0000256" key="2">
    <source>
        <dbReference type="ARBA" id="ARBA00016066"/>
    </source>
</evidence>
<evidence type="ECO:0000313" key="8">
    <source>
        <dbReference type="EMBL" id="QCE01643.1"/>
    </source>
</evidence>
<dbReference type="Pfam" id="PF12862">
    <property type="entry name" value="ANAPC5"/>
    <property type="match status" value="1"/>
</dbReference>
<dbReference type="PANTHER" id="PTHR12830">
    <property type="entry name" value="ANAPHASE-PROMOTING COMPLEX SUBUNIT 5"/>
    <property type="match status" value="1"/>
</dbReference>
<gene>
    <name evidence="8" type="ORF">DEO72_LG7g2942</name>
</gene>
<name>A0A4D6MJS2_VIGUN</name>
<keyword evidence="9" id="KW-1185">Reference proteome</keyword>
<evidence type="ECO:0000313" key="9">
    <source>
        <dbReference type="Proteomes" id="UP000501690"/>
    </source>
</evidence>
<evidence type="ECO:0000256" key="5">
    <source>
        <dbReference type="ARBA" id="ARBA00022786"/>
    </source>
</evidence>
<evidence type="ECO:0000256" key="3">
    <source>
        <dbReference type="ARBA" id="ARBA00022618"/>
    </source>
</evidence>
<dbReference type="GO" id="GO:0070979">
    <property type="term" value="P:protein K11-linked ubiquitination"/>
    <property type="evidence" value="ECO:0007669"/>
    <property type="project" value="TreeGrafter"/>
</dbReference>
<keyword evidence="6" id="KW-0131">Cell cycle</keyword>
<organism evidence="8 9">
    <name type="scientific">Vigna unguiculata</name>
    <name type="common">Cowpea</name>
    <dbReference type="NCBI Taxonomy" id="3917"/>
    <lineage>
        <taxon>Eukaryota</taxon>
        <taxon>Viridiplantae</taxon>
        <taxon>Streptophyta</taxon>
        <taxon>Embryophyta</taxon>
        <taxon>Tracheophyta</taxon>
        <taxon>Spermatophyta</taxon>
        <taxon>Magnoliopsida</taxon>
        <taxon>eudicotyledons</taxon>
        <taxon>Gunneridae</taxon>
        <taxon>Pentapetalae</taxon>
        <taxon>rosids</taxon>
        <taxon>fabids</taxon>
        <taxon>Fabales</taxon>
        <taxon>Fabaceae</taxon>
        <taxon>Papilionoideae</taxon>
        <taxon>50 kb inversion clade</taxon>
        <taxon>NPAAA clade</taxon>
        <taxon>indigoferoid/millettioid clade</taxon>
        <taxon>Phaseoleae</taxon>
        <taxon>Vigna</taxon>
    </lineage>
</organism>
<keyword evidence="3" id="KW-0132">Cell division</keyword>
<dbReference type="CDD" id="cd16270">
    <property type="entry name" value="Apc5_N"/>
    <property type="match status" value="1"/>
</dbReference>
<evidence type="ECO:0000256" key="6">
    <source>
        <dbReference type="ARBA" id="ARBA00023306"/>
    </source>
</evidence>
<evidence type="ECO:0000259" key="7">
    <source>
        <dbReference type="Pfam" id="PF12862"/>
    </source>
</evidence>
<keyword evidence="4" id="KW-0498">Mitosis</keyword>
<proteinExistence type="inferred from homology"/>
<dbReference type="PANTHER" id="PTHR12830:SF9">
    <property type="entry name" value="ANAPHASE-PROMOTING COMPLEX SUBUNIT 5"/>
    <property type="match status" value="1"/>
</dbReference>